<sequence length="119" mass="12367">MTAFASALAQLEGLSRLSGLPSDASGALSDTCAEALGRSQAAATEAQLDVEAQVRAIANIQCVGLEVKLRDALMQHGRRLLEDLKPRVNAAVARIQHPGEALRGSGHRASSSVGQEAHS</sequence>
<feature type="region of interest" description="Disordered" evidence="1">
    <location>
        <begin position="97"/>
        <end position="119"/>
    </location>
</feature>
<organism evidence="2">
    <name type="scientific">Alexandrium catenella</name>
    <name type="common">Red tide dinoflagellate</name>
    <name type="synonym">Gonyaulax catenella</name>
    <dbReference type="NCBI Taxonomy" id="2925"/>
    <lineage>
        <taxon>Eukaryota</taxon>
        <taxon>Sar</taxon>
        <taxon>Alveolata</taxon>
        <taxon>Dinophyceae</taxon>
        <taxon>Gonyaulacales</taxon>
        <taxon>Pyrocystaceae</taxon>
        <taxon>Alexandrium</taxon>
    </lineage>
</organism>
<reference evidence="2" key="1">
    <citation type="submission" date="2021-01" db="EMBL/GenBank/DDBJ databases">
        <authorList>
            <person name="Corre E."/>
            <person name="Pelletier E."/>
            <person name="Niang G."/>
            <person name="Scheremetjew M."/>
            <person name="Finn R."/>
            <person name="Kale V."/>
            <person name="Holt S."/>
            <person name="Cochrane G."/>
            <person name="Meng A."/>
            <person name="Brown T."/>
            <person name="Cohen L."/>
        </authorList>
    </citation>
    <scope>NUCLEOTIDE SEQUENCE</scope>
    <source>
        <strain evidence="2">OF101</strain>
    </source>
</reference>
<proteinExistence type="predicted"/>
<dbReference type="EMBL" id="HBGE01075807">
    <property type="protein sequence ID" value="CAD9168624.1"/>
    <property type="molecule type" value="Transcribed_RNA"/>
</dbReference>
<protein>
    <submittedName>
        <fullName evidence="2">Uncharacterized protein</fullName>
    </submittedName>
</protein>
<accession>A0A7S1RKF4</accession>
<dbReference type="AlphaFoldDB" id="A0A7S1RKF4"/>
<evidence type="ECO:0000256" key="1">
    <source>
        <dbReference type="SAM" id="MobiDB-lite"/>
    </source>
</evidence>
<gene>
    <name evidence="2" type="ORF">ACAT0790_LOCUS45392</name>
</gene>
<feature type="compositionally biased region" description="Polar residues" evidence="1">
    <location>
        <begin position="108"/>
        <end position="119"/>
    </location>
</feature>
<name>A0A7S1RKF4_ALECA</name>
<evidence type="ECO:0000313" key="2">
    <source>
        <dbReference type="EMBL" id="CAD9168624.1"/>
    </source>
</evidence>